<sequence length="128" mass="14250">MNSMHEIFTQDVLTQLFPAQRTADFFEALFGDANEGAYDIALTFKGQEGNTLHFNLDLHERPGRCLACNLTSGLPEVFSKHKVLNIAGLVADIEQKLNGKAKCDSWKLGRTQQPSKHLHCIPLQITLA</sequence>
<keyword evidence="2" id="KW-1185">Reference proteome</keyword>
<name>A0A521G186_9BACT</name>
<dbReference type="Proteomes" id="UP000316238">
    <property type="component" value="Unassembled WGS sequence"/>
</dbReference>
<evidence type="ECO:0000313" key="1">
    <source>
        <dbReference type="EMBL" id="TAA74777.1"/>
    </source>
</evidence>
<evidence type="ECO:0000313" key="2">
    <source>
        <dbReference type="Proteomes" id="UP000316238"/>
    </source>
</evidence>
<accession>A0A521G186</accession>
<reference evidence="1" key="1">
    <citation type="submission" date="2017-07" db="EMBL/GenBank/DDBJ databases">
        <title>The cable genome - Insights into the physiology and evolution of filamentous bacteria capable of sulfide oxidation via long distance electron transfer.</title>
        <authorList>
            <person name="Thorup C."/>
            <person name="Bjerg J.T."/>
            <person name="Schreiber L."/>
            <person name="Nielsen L.P."/>
            <person name="Kjeldsen K.U."/>
            <person name="Boesen T."/>
            <person name="Boggild A."/>
            <person name="Meysman F."/>
            <person name="Geelhoed J."/>
            <person name="Schramm A."/>
        </authorList>
    </citation>
    <scope>NUCLEOTIDE SEQUENCE [LARGE SCALE GENOMIC DNA]</scope>
    <source>
        <strain evidence="1">GS</strain>
    </source>
</reference>
<dbReference type="EMBL" id="NQJD01000017">
    <property type="protein sequence ID" value="TAA74777.1"/>
    <property type="molecule type" value="Genomic_DNA"/>
</dbReference>
<gene>
    <name evidence="1" type="ORF">CDV28_11711</name>
</gene>
<dbReference type="AlphaFoldDB" id="A0A521G186"/>
<organism evidence="1 2">
    <name type="scientific">Candidatus Electronema aureum</name>
    <dbReference type="NCBI Taxonomy" id="2005002"/>
    <lineage>
        <taxon>Bacteria</taxon>
        <taxon>Pseudomonadati</taxon>
        <taxon>Thermodesulfobacteriota</taxon>
        <taxon>Desulfobulbia</taxon>
        <taxon>Desulfobulbales</taxon>
        <taxon>Desulfobulbaceae</taxon>
        <taxon>Candidatus Electronema</taxon>
    </lineage>
</organism>
<proteinExistence type="predicted"/>
<protein>
    <recommendedName>
        <fullName evidence="3">Pancreas/duodenum homeobox protein 1</fullName>
    </recommendedName>
</protein>
<evidence type="ECO:0008006" key="3">
    <source>
        <dbReference type="Google" id="ProtNLM"/>
    </source>
</evidence>
<comment type="caution">
    <text evidence="1">The sequence shown here is derived from an EMBL/GenBank/DDBJ whole genome shotgun (WGS) entry which is preliminary data.</text>
</comment>